<dbReference type="InterPro" id="IPR048332">
    <property type="entry name" value="GD_AH_C"/>
</dbReference>
<dbReference type="Pfam" id="PF04295">
    <property type="entry name" value="GD_AH_second"/>
    <property type="match status" value="1"/>
</dbReference>
<keyword evidence="4" id="KW-0378">Hydrolase</keyword>
<sequence>MIIILANIIHLHERDNVGVCKGAIPAGTALIEPELTLVDDIPAMHKVALVDIPEGQPILKYGQVIGFAAKAIKAGEHVHSHNCKMGEAEKDYGFCRLARPTDLVPESERATFRGYRRANGKVGTRNYIGILTTVNCSATVAKAIAQHFTFSGELDDYPNIDGVVAFTHETGCGMRSDGEGYETLRRTFDGYARHPNFGGILMVGLGCETMQVRRVMEESGLGDTDTFQAYTIQDVGGTRKAIERGIEVLRGMLDGVNQHTRETVPASELTLAVQCGGSDAFSGITANPALGAAGDILIRHGGTVIYSETPEIFGAEHLLTQRAKTPELAQKLLDRIEWWQDYTARNDFELDNNPSPGNKAGGLTTIMEKSLGAQAKSGSTEMVGVYLYGEEVKEKGLVFMDSPGFDPVSVTGQVASGANVVCFTTGRGSAFGFKPAPSLKLASNSELYQRMQEDIDINCGGILDGEKTMQECAEEIFRVVLATASGEQTQSEKLGYGDNEFNPWKIGAVV</sequence>
<evidence type="ECO:0000259" key="3">
    <source>
        <dbReference type="SMART" id="SM00858"/>
    </source>
</evidence>
<dbReference type="AlphaFoldDB" id="A0A3N1NQY1"/>
<protein>
    <submittedName>
        <fullName evidence="4">Altronate hydrolase</fullName>
    </submittedName>
</protein>
<dbReference type="Pfam" id="PF08666">
    <property type="entry name" value="SAF"/>
    <property type="match status" value="1"/>
</dbReference>
<evidence type="ECO:0000256" key="2">
    <source>
        <dbReference type="ARBA" id="ARBA00023239"/>
    </source>
</evidence>
<dbReference type="InterPro" id="IPR044144">
    <property type="entry name" value="SAF_UxaA/GarD"/>
</dbReference>
<name>A0A3N1NQY1_9GAMM</name>
<dbReference type="SMART" id="SM00858">
    <property type="entry name" value="SAF"/>
    <property type="match status" value="1"/>
</dbReference>
<dbReference type="InterPro" id="IPR052172">
    <property type="entry name" value="UxaA_altronate/galactarate_dh"/>
</dbReference>
<comment type="similarity">
    <text evidence="1">Belongs to the UxaA family.</text>
</comment>
<dbReference type="PANTHER" id="PTHR30536:SF5">
    <property type="entry name" value="ALTRONATE DEHYDRATASE"/>
    <property type="match status" value="1"/>
</dbReference>
<proteinExistence type="inferred from homology"/>
<evidence type="ECO:0000313" key="5">
    <source>
        <dbReference type="Proteomes" id="UP000273643"/>
    </source>
</evidence>
<gene>
    <name evidence="4" type="ORF">EDC38_2853</name>
</gene>
<dbReference type="EMBL" id="RJUK01000002">
    <property type="protein sequence ID" value="ROQ18625.1"/>
    <property type="molecule type" value="Genomic_DNA"/>
</dbReference>
<evidence type="ECO:0000313" key="4">
    <source>
        <dbReference type="EMBL" id="ROQ18625.1"/>
    </source>
</evidence>
<comment type="caution">
    <text evidence="4">The sequence shown here is derived from an EMBL/GenBank/DDBJ whole genome shotgun (WGS) entry which is preliminary data.</text>
</comment>
<dbReference type="InterPro" id="IPR013974">
    <property type="entry name" value="SAF"/>
</dbReference>
<dbReference type="GO" id="GO:0016787">
    <property type="term" value="F:hydrolase activity"/>
    <property type="evidence" value="ECO:0007669"/>
    <property type="project" value="UniProtKB-KW"/>
</dbReference>
<keyword evidence="5" id="KW-1185">Reference proteome</keyword>
<dbReference type="PANTHER" id="PTHR30536">
    <property type="entry name" value="ALTRONATE/GALACTARATE DEHYDRATASE"/>
    <property type="match status" value="1"/>
</dbReference>
<reference evidence="4 5" key="1">
    <citation type="submission" date="2018-11" db="EMBL/GenBank/DDBJ databases">
        <title>Genomic Encyclopedia of Type Strains, Phase IV (KMG-IV): sequencing the most valuable type-strain genomes for metagenomic binning, comparative biology and taxonomic classification.</title>
        <authorList>
            <person name="Goeker M."/>
        </authorList>
    </citation>
    <scope>NUCLEOTIDE SEQUENCE [LARGE SCALE GENOMIC DNA]</scope>
    <source>
        <strain evidence="4 5">DSM 16974</strain>
    </source>
</reference>
<feature type="domain" description="SAF" evidence="3">
    <location>
        <begin position="15"/>
        <end position="84"/>
    </location>
</feature>
<dbReference type="Pfam" id="PF20629">
    <property type="entry name" value="GD_AH_C"/>
    <property type="match status" value="1"/>
</dbReference>
<dbReference type="CDD" id="cd11613">
    <property type="entry name" value="SAF_AH_GD"/>
    <property type="match status" value="1"/>
</dbReference>
<dbReference type="GO" id="GO:0019698">
    <property type="term" value="P:D-galacturonate catabolic process"/>
    <property type="evidence" value="ECO:0007669"/>
    <property type="project" value="TreeGrafter"/>
</dbReference>
<dbReference type="InterPro" id="IPR007392">
    <property type="entry name" value="GD_AH_second"/>
</dbReference>
<evidence type="ECO:0000256" key="1">
    <source>
        <dbReference type="ARBA" id="ARBA00010986"/>
    </source>
</evidence>
<dbReference type="Gene3D" id="2.30.130.110">
    <property type="match status" value="1"/>
</dbReference>
<accession>A0A3N1NQY1</accession>
<keyword evidence="2" id="KW-0456">Lyase</keyword>
<organism evidence="4 5">
    <name type="scientific">Marinimicrobium koreense</name>
    <dbReference type="NCBI Taxonomy" id="306545"/>
    <lineage>
        <taxon>Bacteria</taxon>
        <taxon>Pseudomonadati</taxon>
        <taxon>Pseudomonadota</taxon>
        <taxon>Gammaproteobacteria</taxon>
        <taxon>Cellvibrionales</taxon>
        <taxon>Cellvibrionaceae</taxon>
        <taxon>Marinimicrobium</taxon>
    </lineage>
</organism>
<dbReference type="Proteomes" id="UP000273643">
    <property type="component" value="Unassembled WGS sequence"/>
</dbReference>
<dbReference type="GO" id="GO:0016829">
    <property type="term" value="F:lyase activity"/>
    <property type="evidence" value="ECO:0007669"/>
    <property type="project" value="UniProtKB-KW"/>
</dbReference>